<dbReference type="NCBIfam" id="TIGR00086">
    <property type="entry name" value="smpB"/>
    <property type="match status" value="1"/>
</dbReference>
<dbReference type="Pfam" id="PF01668">
    <property type="entry name" value="SmpB"/>
    <property type="match status" value="1"/>
</dbReference>
<dbReference type="HAMAP" id="MF_00023">
    <property type="entry name" value="SmpB"/>
    <property type="match status" value="1"/>
</dbReference>
<evidence type="ECO:0000256" key="2">
    <source>
        <dbReference type="ARBA" id="ARBA00022884"/>
    </source>
</evidence>
<dbReference type="AlphaFoldDB" id="A0A1G2QBY8"/>
<dbReference type="NCBIfam" id="NF003843">
    <property type="entry name" value="PRK05422.1"/>
    <property type="match status" value="1"/>
</dbReference>
<evidence type="ECO:0000313" key="6">
    <source>
        <dbReference type="Proteomes" id="UP000176222"/>
    </source>
</evidence>
<dbReference type="EMBL" id="MHTH01000019">
    <property type="protein sequence ID" value="OHA57943.1"/>
    <property type="molecule type" value="Genomic_DNA"/>
</dbReference>
<evidence type="ECO:0000313" key="5">
    <source>
        <dbReference type="EMBL" id="OHA57943.1"/>
    </source>
</evidence>
<dbReference type="STRING" id="1802436.A2370_00920"/>
<accession>A0A1G2QBY8</accession>
<dbReference type="InterPro" id="IPR020081">
    <property type="entry name" value="SsrA-bd_prot_CS"/>
</dbReference>
<dbReference type="PANTHER" id="PTHR30308">
    <property type="entry name" value="TMRNA-BINDING COMPONENT OF TRANS-TRANSLATION TAGGING COMPLEX"/>
    <property type="match status" value="1"/>
</dbReference>
<comment type="function">
    <text evidence="3">Required for rescue of stalled ribosomes mediated by trans-translation. Binds to transfer-messenger RNA (tmRNA), required for stable association of tmRNA with ribosomes. tmRNA and SmpB together mimic tRNA shape, replacing the anticodon stem-loop with SmpB. tmRNA is encoded by the ssrA gene; the 2 termini fold to resemble tRNA(Ala) and it encodes a 'tag peptide', a short internal open reading frame. During trans-translation Ala-aminoacylated tmRNA acts like a tRNA, entering the A-site of stalled ribosomes, displacing the stalled mRNA. The ribosome then switches to translate the ORF on the tmRNA; the nascent peptide is terminated with the 'tag peptide' encoded by the tmRNA and targeted for degradation. The ribosome is freed to recommence translation, which seems to be the essential function of trans-translation.</text>
</comment>
<protein>
    <recommendedName>
        <fullName evidence="3">SsrA-binding protein</fullName>
    </recommendedName>
    <alternativeName>
        <fullName evidence="3">Small protein B</fullName>
    </alternativeName>
</protein>
<dbReference type="Proteomes" id="UP000176222">
    <property type="component" value="Unassembled WGS sequence"/>
</dbReference>
<dbReference type="GO" id="GO:0070930">
    <property type="term" value="P:trans-translation-dependent protein tagging"/>
    <property type="evidence" value="ECO:0007669"/>
    <property type="project" value="TreeGrafter"/>
</dbReference>
<feature type="region of interest" description="Disordered" evidence="4">
    <location>
        <begin position="127"/>
        <end position="146"/>
    </location>
</feature>
<proteinExistence type="inferred from homology"/>
<comment type="similarity">
    <text evidence="3">Belongs to the SmpB family.</text>
</comment>
<evidence type="ECO:0000256" key="4">
    <source>
        <dbReference type="SAM" id="MobiDB-lite"/>
    </source>
</evidence>
<organism evidence="5 6">
    <name type="scientific">Candidatus Vogelbacteria bacterium RIFOXYB1_FULL_42_16</name>
    <dbReference type="NCBI Taxonomy" id="1802436"/>
    <lineage>
        <taxon>Bacteria</taxon>
        <taxon>Candidatus Vogeliibacteriota</taxon>
    </lineage>
</organism>
<comment type="subcellular location">
    <subcellularLocation>
        <location evidence="3">Cytoplasm</location>
    </subcellularLocation>
    <text evidence="3">The tmRNA-SmpB complex associates with stalled 70S ribosomes.</text>
</comment>
<evidence type="ECO:0000256" key="1">
    <source>
        <dbReference type="ARBA" id="ARBA00022490"/>
    </source>
</evidence>
<dbReference type="InterPro" id="IPR000037">
    <property type="entry name" value="SsrA-bd_prot"/>
</dbReference>
<dbReference type="CDD" id="cd09294">
    <property type="entry name" value="SmpB"/>
    <property type="match status" value="1"/>
</dbReference>
<dbReference type="InterPro" id="IPR023620">
    <property type="entry name" value="SmpB"/>
</dbReference>
<dbReference type="PROSITE" id="PS01317">
    <property type="entry name" value="SSRP"/>
    <property type="match status" value="1"/>
</dbReference>
<name>A0A1G2QBY8_9BACT</name>
<dbReference type="GO" id="GO:0003723">
    <property type="term" value="F:RNA binding"/>
    <property type="evidence" value="ECO:0007669"/>
    <property type="project" value="UniProtKB-UniRule"/>
</dbReference>
<dbReference type="GO" id="GO:0005829">
    <property type="term" value="C:cytosol"/>
    <property type="evidence" value="ECO:0007669"/>
    <property type="project" value="TreeGrafter"/>
</dbReference>
<sequence length="146" mass="16787">MNLAENKKFFLQYEALEQYEAGIELLGIEVKSAKNNQAQLDGSRVLVRGGEAFLVGATIPPYQASNTKEDYDPTRARRLLLNHKQIVELYDYSEQRGLTIIPISMYNKGNLVKLKIAVARGKKKYDKRQDIKKRDTERDLGRTLKR</sequence>
<dbReference type="SUPFAM" id="SSF74982">
    <property type="entry name" value="Small protein B (SmpB)"/>
    <property type="match status" value="1"/>
</dbReference>
<keyword evidence="2 3" id="KW-0694">RNA-binding</keyword>
<dbReference type="Gene3D" id="2.40.280.10">
    <property type="match status" value="1"/>
</dbReference>
<dbReference type="GO" id="GO:0070929">
    <property type="term" value="P:trans-translation"/>
    <property type="evidence" value="ECO:0007669"/>
    <property type="project" value="UniProtKB-UniRule"/>
</dbReference>
<evidence type="ECO:0000256" key="3">
    <source>
        <dbReference type="HAMAP-Rule" id="MF_00023"/>
    </source>
</evidence>
<gene>
    <name evidence="3" type="primary">smpB</name>
    <name evidence="5" type="ORF">A2370_00920</name>
</gene>
<keyword evidence="1 3" id="KW-0963">Cytoplasm</keyword>
<reference evidence="5 6" key="1">
    <citation type="journal article" date="2016" name="Nat. Commun.">
        <title>Thousands of microbial genomes shed light on interconnected biogeochemical processes in an aquifer system.</title>
        <authorList>
            <person name="Anantharaman K."/>
            <person name="Brown C.T."/>
            <person name="Hug L.A."/>
            <person name="Sharon I."/>
            <person name="Castelle C.J."/>
            <person name="Probst A.J."/>
            <person name="Thomas B.C."/>
            <person name="Singh A."/>
            <person name="Wilkins M.J."/>
            <person name="Karaoz U."/>
            <person name="Brodie E.L."/>
            <person name="Williams K.H."/>
            <person name="Hubbard S.S."/>
            <person name="Banfield J.F."/>
        </authorList>
    </citation>
    <scope>NUCLEOTIDE SEQUENCE [LARGE SCALE GENOMIC DNA]</scope>
</reference>
<comment type="caution">
    <text evidence="5">The sequence shown here is derived from an EMBL/GenBank/DDBJ whole genome shotgun (WGS) entry which is preliminary data.</text>
</comment>
<dbReference type="PANTHER" id="PTHR30308:SF2">
    <property type="entry name" value="SSRA-BINDING PROTEIN"/>
    <property type="match status" value="1"/>
</dbReference>